<protein>
    <submittedName>
        <fullName evidence="1">Uncharacterized protein</fullName>
    </submittedName>
</protein>
<evidence type="ECO:0000313" key="2">
    <source>
        <dbReference type="Proteomes" id="UP000515908"/>
    </source>
</evidence>
<proteinExistence type="predicted"/>
<accession>A0A7G2CSB5</accession>
<sequence length="266" mass="28731">MAGTLHRGGADNLGNPVGSGVCGLHVLLPRHEVHLVLTVVHRQPVAPLAEGDATDAAAEVQLIRRLAGGEGGVGPQGAHPHIVQVHERCIGGGRNRVWEAGVMGERVDRPHKPWQRRASEGWGIGLAARVYPNNMAVPAGDIGGLRPRRTGDNITRHGGLFTFIKVLPGFGVQHDHHAIQGTGENMFPVKRGEAGVKNIGPVLRVVIPQQLKTSRVVHTHLQVIRSRYEQFPRCIQVDAIDTAPMRGECLTNRKGGHHRGIVRQSS</sequence>
<gene>
    <name evidence="1" type="ORF">ADEAN_000960600</name>
</gene>
<name>A0A7G2CSB5_9TRYP</name>
<dbReference type="EMBL" id="LR877168">
    <property type="protein sequence ID" value="CAD2222067.1"/>
    <property type="molecule type" value="Genomic_DNA"/>
</dbReference>
<dbReference type="Proteomes" id="UP000515908">
    <property type="component" value="Chromosome 24"/>
</dbReference>
<dbReference type="VEuPathDB" id="TriTrypDB:ADEAN_000960600"/>
<reference evidence="1 2" key="1">
    <citation type="submission" date="2020-08" db="EMBL/GenBank/DDBJ databases">
        <authorList>
            <person name="Newling K."/>
            <person name="Davey J."/>
            <person name="Forrester S."/>
        </authorList>
    </citation>
    <scope>NUCLEOTIDE SEQUENCE [LARGE SCALE GENOMIC DNA]</scope>
    <source>
        <strain evidence="2">Crithidia deanei Carvalho (ATCC PRA-265)</strain>
    </source>
</reference>
<evidence type="ECO:0000313" key="1">
    <source>
        <dbReference type="EMBL" id="CAD2222067.1"/>
    </source>
</evidence>
<organism evidence="1 2">
    <name type="scientific">Angomonas deanei</name>
    <dbReference type="NCBI Taxonomy" id="59799"/>
    <lineage>
        <taxon>Eukaryota</taxon>
        <taxon>Discoba</taxon>
        <taxon>Euglenozoa</taxon>
        <taxon>Kinetoplastea</taxon>
        <taxon>Metakinetoplastina</taxon>
        <taxon>Trypanosomatida</taxon>
        <taxon>Trypanosomatidae</taxon>
        <taxon>Strigomonadinae</taxon>
        <taxon>Angomonas</taxon>
    </lineage>
</organism>
<dbReference type="AlphaFoldDB" id="A0A7G2CSB5"/>
<keyword evidence="2" id="KW-1185">Reference proteome</keyword>